<dbReference type="AlphaFoldDB" id="A0A934TX50"/>
<dbReference type="InterPro" id="IPR011048">
    <property type="entry name" value="Haem_d1_sf"/>
</dbReference>
<protein>
    <submittedName>
        <fullName evidence="2">YncE family protein</fullName>
    </submittedName>
</protein>
<feature type="chain" id="PRO_5036852272" evidence="1">
    <location>
        <begin position="23"/>
        <end position="340"/>
    </location>
</feature>
<accession>A0A934TX50</accession>
<evidence type="ECO:0000313" key="2">
    <source>
        <dbReference type="EMBL" id="MBK6008731.1"/>
    </source>
</evidence>
<feature type="signal peptide" evidence="1">
    <location>
        <begin position="1"/>
        <end position="22"/>
    </location>
</feature>
<gene>
    <name evidence="2" type="ORF">JJB11_21745</name>
</gene>
<sequence length="340" mass="36318">MYFLIKRVLPVVLLANSVLAHAAAPSLDSVALPGPVRWDYVSVDPQGQRVYVAHSDRVEVIDARTRKPVLQLAPTPGVHGSVPAPEVGRIFTSNGATDEVGVFDMQTGRLIRTVKVGQHPDAIVYDAATRRVFAFNGRSNDVTAIDANTLQVLAASIPAGGSPEYAVSNGKGVVYFNIEDKSELAVLDARSLTVRRRFSLAPCEEPSGLAMDPSERLYSVCRNKLMVVSDPSTGRVLGQAPIGAGADGVAWMDGKAFSANGRDGTISVVAESSPGEFRTVQTLQTERGARTVAADPLLHELFSATADYRPENPQSGQAPHRPEAIPGTFRVLVVRPANTR</sequence>
<evidence type="ECO:0000313" key="3">
    <source>
        <dbReference type="Proteomes" id="UP000630528"/>
    </source>
</evidence>
<dbReference type="RefSeq" id="WP_201176522.1">
    <property type="nucleotide sequence ID" value="NZ_JAEPWM010000011.1"/>
</dbReference>
<dbReference type="EMBL" id="JAEPWM010000011">
    <property type="protein sequence ID" value="MBK6008731.1"/>
    <property type="molecule type" value="Genomic_DNA"/>
</dbReference>
<reference evidence="2" key="1">
    <citation type="journal article" date="2012" name="J. Microbiol. Biotechnol.">
        <title>Ramlibacter ginsenosidimutans sp. nov., with ginsenoside-converting activity.</title>
        <authorList>
            <person name="Wang L."/>
            <person name="An D.S."/>
            <person name="Kim S.G."/>
            <person name="Jin F.X."/>
            <person name="Kim S.C."/>
            <person name="Lee S.T."/>
            <person name="Im W.T."/>
        </authorList>
    </citation>
    <scope>NUCLEOTIDE SEQUENCE</scope>
    <source>
        <strain evidence="2">KACC 17527</strain>
    </source>
</reference>
<comment type="caution">
    <text evidence="2">The sequence shown here is derived from an EMBL/GenBank/DDBJ whole genome shotgun (WGS) entry which is preliminary data.</text>
</comment>
<dbReference type="SUPFAM" id="SSF51004">
    <property type="entry name" value="C-terminal (heme d1) domain of cytochrome cd1-nitrite reductase"/>
    <property type="match status" value="1"/>
</dbReference>
<dbReference type="PANTHER" id="PTHR47197:SF3">
    <property type="entry name" value="DIHYDRO-HEME D1 DEHYDROGENASE"/>
    <property type="match status" value="1"/>
</dbReference>
<dbReference type="Gene3D" id="2.130.10.10">
    <property type="entry name" value="YVTN repeat-like/Quinoprotein amine dehydrogenase"/>
    <property type="match status" value="2"/>
</dbReference>
<evidence type="ECO:0000256" key="1">
    <source>
        <dbReference type="SAM" id="SignalP"/>
    </source>
</evidence>
<organism evidence="2 3">
    <name type="scientific">Ramlibacter ginsenosidimutans</name>
    <dbReference type="NCBI Taxonomy" id="502333"/>
    <lineage>
        <taxon>Bacteria</taxon>
        <taxon>Pseudomonadati</taxon>
        <taxon>Pseudomonadota</taxon>
        <taxon>Betaproteobacteria</taxon>
        <taxon>Burkholderiales</taxon>
        <taxon>Comamonadaceae</taxon>
        <taxon>Ramlibacter</taxon>
    </lineage>
</organism>
<dbReference type="Proteomes" id="UP000630528">
    <property type="component" value="Unassembled WGS sequence"/>
</dbReference>
<name>A0A934TX50_9BURK</name>
<dbReference type="InterPro" id="IPR015943">
    <property type="entry name" value="WD40/YVTN_repeat-like_dom_sf"/>
</dbReference>
<dbReference type="PANTHER" id="PTHR47197">
    <property type="entry name" value="PROTEIN NIRF"/>
    <property type="match status" value="1"/>
</dbReference>
<dbReference type="InterPro" id="IPR051200">
    <property type="entry name" value="Host-pathogen_enzymatic-act"/>
</dbReference>
<keyword evidence="1" id="KW-0732">Signal</keyword>
<proteinExistence type="predicted"/>
<reference evidence="2" key="2">
    <citation type="submission" date="2021-01" db="EMBL/GenBank/DDBJ databases">
        <authorList>
            <person name="Kang M."/>
        </authorList>
    </citation>
    <scope>NUCLEOTIDE SEQUENCE</scope>
    <source>
        <strain evidence="2">KACC 17527</strain>
    </source>
</reference>
<keyword evidence="3" id="KW-1185">Reference proteome</keyword>